<gene>
    <name evidence="2" type="ORF">ANE_LOCUS19957</name>
</gene>
<evidence type="ECO:0000313" key="2">
    <source>
        <dbReference type="EMBL" id="VVB09513.1"/>
    </source>
</evidence>
<name>A0A565C772_9BRAS</name>
<comment type="caution">
    <text evidence="2">The sequence shown here is derived from an EMBL/GenBank/DDBJ whole genome shotgun (WGS) entry which is preliminary data.</text>
</comment>
<keyword evidence="3" id="KW-1185">Reference proteome</keyword>
<dbReference type="EMBL" id="CABITT030000006">
    <property type="protein sequence ID" value="VVB09513.1"/>
    <property type="molecule type" value="Genomic_DNA"/>
</dbReference>
<sequence length="105" mass="11730">MTRLSSVVYICSSEVDNSETETSSSSKMDNFETESSRSEVDYYGTGGNNNRLIDGDGDYEAEAFMVSQGENIKTTNHTSCWSWLEKLGLKKKKMNKTEHTSHGIS</sequence>
<dbReference type="AlphaFoldDB" id="A0A565C772"/>
<organism evidence="2 3">
    <name type="scientific">Arabis nemorensis</name>
    <dbReference type="NCBI Taxonomy" id="586526"/>
    <lineage>
        <taxon>Eukaryota</taxon>
        <taxon>Viridiplantae</taxon>
        <taxon>Streptophyta</taxon>
        <taxon>Embryophyta</taxon>
        <taxon>Tracheophyta</taxon>
        <taxon>Spermatophyta</taxon>
        <taxon>Magnoliopsida</taxon>
        <taxon>eudicotyledons</taxon>
        <taxon>Gunneridae</taxon>
        <taxon>Pentapetalae</taxon>
        <taxon>rosids</taxon>
        <taxon>malvids</taxon>
        <taxon>Brassicales</taxon>
        <taxon>Brassicaceae</taxon>
        <taxon>Arabideae</taxon>
        <taxon>Arabis</taxon>
    </lineage>
</organism>
<evidence type="ECO:0000313" key="3">
    <source>
        <dbReference type="Proteomes" id="UP000489600"/>
    </source>
</evidence>
<evidence type="ECO:0000256" key="1">
    <source>
        <dbReference type="SAM" id="MobiDB-lite"/>
    </source>
</evidence>
<reference evidence="2" key="1">
    <citation type="submission" date="2019-07" db="EMBL/GenBank/DDBJ databases">
        <authorList>
            <person name="Dittberner H."/>
        </authorList>
    </citation>
    <scope>NUCLEOTIDE SEQUENCE [LARGE SCALE GENOMIC DNA]</scope>
</reference>
<dbReference type="Proteomes" id="UP000489600">
    <property type="component" value="Unassembled WGS sequence"/>
</dbReference>
<protein>
    <submittedName>
        <fullName evidence="2">Uncharacterized protein</fullName>
    </submittedName>
</protein>
<feature type="region of interest" description="Disordered" evidence="1">
    <location>
        <begin position="14"/>
        <end position="49"/>
    </location>
</feature>
<proteinExistence type="predicted"/>
<accession>A0A565C772</accession>